<proteinExistence type="predicted"/>
<dbReference type="STRING" id="1122198.SAMN02745729_103199"/>
<protein>
    <submittedName>
        <fullName evidence="1">Uncharacterized protein</fullName>
    </submittedName>
</protein>
<name>A0A1H4B7A0_9GAMM</name>
<evidence type="ECO:0000313" key="1">
    <source>
        <dbReference type="EMBL" id="SEA43989.1"/>
    </source>
</evidence>
<sequence>MIPASGCGITQSDKKRQRSVHVAGFNHCCGRSSNSSDTMLVILNVTRFYH</sequence>
<dbReference type="Proteomes" id="UP000242469">
    <property type="component" value="Unassembled WGS sequence"/>
</dbReference>
<evidence type="ECO:0000313" key="2">
    <source>
        <dbReference type="Proteomes" id="UP000242469"/>
    </source>
</evidence>
<gene>
    <name evidence="1" type="ORF">SAMN02745729_103199</name>
</gene>
<dbReference type="EMBL" id="FNRJ01000003">
    <property type="protein sequence ID" value="SEA43989.1"/>
    <property type="molecule type" value="Genomic_DNA"/>
</dbReference>
<reference evidence="2" key="1">
    <citation type="submission" date="2016-10" db="EMBL/GenBank/DDBJ databases">
        <authorList>
            <person name="Varghese N."/>
            <person name="Submissions S."/>
        </authorList>
    </citation>
    <scope>NUCLEOTIDE SEQUENCE [LARGE SCALE GENOMIC DNA]</scope>
    <source>
        <strain evidence="2">DSM 11526</strain>
    </source>
</reference>
<keyword evidence="2" id="KW-1185">Reference proteome</keyword>
<accession>A0A1H4B7A0</accession>
<dbReference type="AlphaFoldDB" id="A0A1H4B7A0"/>
<organism evidence="1 2">
    <name type="scientific">Marinobacterium iners DSM 11526</name>
    <dbReference type="NCBI Taxonomy" id="1122198"/>
    <lineage>
        <taxon>Bacteria</taxon>
        <taxon>Pseudomonadati</taxon>
        <taxon>Pseudomonadota</taxon>
        <taxon>Gammaproteobacteria</taxon>
        <taxon>Oceanospirillales</taxon>
        <taxon>Oceanospirillaceae</taxon>
        <taxon>Marinobacterium</taxon>
    </lineage>
</organism>